<dbReference type="EMBL" id="AFXP01000003">
    <property type="protein sequence ID" value="EHG17046.1"/>
    <property type="molecule type" value="Genomic_DNA"/>
</dbReference>
<dbReference type="PANTHER" id="PTHR12526">
    <property type="entry name" value="GLYCOSYLTRANSFERASE"/>
    <property type="match status" value="1"/>
</dbReference>
<accession>G6AE47</accession>
<comment type="caution">
    <text evidence="2">The sequence shown here is derived from an EMBL/GenBank/DDBJ whole genome shotgun (WGS) entry which is preliminary data.</text>
</comment>
<feature type="domain" description="Glycosyl transferase family 1" evidence="1">
    <location>
        <begin position="215"/>
        <end position="376"/>
    </location>
</feature>
<name>G6AE47_9BACT</name>
<dbReference type="Pfam" id="PF00534">
    <property type="entry name" value="Glycos_transf_1"/>
    <property type="match status" value="1"/>
</dbReference>
<reference evidence="2 3" key="1">
    <citation type="submission" date="2011-10" db="EMBL/GenBank/DDBJ databases">
        <title>The Genome Sequence of Prevotella histicola F0411.</title>
        <authorList>
            <consortium name="The Broad Institute Genome Sequencing Platform"/>
            <person name="Earl A."/>
            <person name="Ward D."/>
            <person name="Feldgarden M."/>
            <person name="Gevers D."/>
            <person name="Izard J."/>
            <person name="Ganesan A."/>
            <person name="Blanton J.M."/>
            <person name="Baranova O.V."/>
            <person name="Tanner A.C."/>
            <person name="Mathney J.M.J."/>
            <person name="Dewhirst F.E."/>
            <person name="Young S.K."/>
            <person name="Zeng Q."/>
            <person name="Gargeya S."/>
            <person name="Fitzgerald M."/>
            <person name="Haas B."/>
            <person name="Abouelleil A."/>
            <person name="Alvarado L."/>
            <person name="Arachchi H.M."/>
            <person name="Berlin A."/>
            <person name="Brown A."/>
            <person name="Chapman S.B."/>
            <person name="Chen Z."/>
            <person name="Dunbar C."/>
            <person name="Freedman E."/>
            <person name="Gearin G."/>
            <person name="Gellesch M."/>
            <person name="Goldberg J."/>
            <person name="Griggs A."/>
            <person name="Gujja S."/>
            <person name="Heiman D."/>
            <person name="Howarth C."/>
            <person name="Larson L."/>
            <person name="Lui A."/>
            <person name="MacDonald P.J.P."/>
            <person name="Montmayeur A."/>
            <person name="Murphy C."/>
            <person name="Neiman D."/>
            <person name="Pearson M."/>
            <person name="Priest M."/>
            <person name="Roberts A."/>
            <person name="Saif S."/>
            <person name="Shea T."/>
            <person name="Shenoy N."/>
            <person name="Sisk P."/>
            <person name="Stolte C."/>
            <person name="Sykes S."/>
            <person name="Wortman J."/>
            <person name="Nusbaum C."/>
            <person name="Birren B."/>
        </authorList>
    </citation>
    <scope>NUCLEOTIDE SEQUENCE [LARGE SCALE GENOMIC DNA]</scope>
    <source>
        <strain evidence="2 3">F0411</strain>
    </source>
</reference>
<dbReference type="RefSeq" id="WP_008822292.1">
    <property type="nucleotide sequence ID" value="NZ_JH376762.1"/>
</dbReference>
<dbReference type="STRING" id="857291.HMPREF9138_00374"/>
<sequence length="393" mass="44690">MRKKILFIIGILDTGGVSKSMLSLLNVIDKEKYEVSLLMMNTSGAFSNQIPTGVRVLSDSRLTALTSGFSGIKDLISFRKGIHPLLAILSLIRFIFSFIDKSLAGVFLARISPKITDESFDLIVDYNGQQDLYYMVDKLKGKQKITFFHSDYRKWRYYEKADRKYFGKVDGIYTISEECVSALKEVFPEYTDKFHLMGNISSPSLINKLADELIEPALTKQQHDFIIASLGYVSIGKGSELAVQVAKKLKEVGFSFEWWFIGGVTNDWDYQGFVKKNGLEDNVKFLGVKANPYPYLKRADLYVHLSKFEGKSIALDEVKVLCKPIVVTNFSTVHDQFEDRVNASICEMTVEDATDKITELIHNTSLRQSYIDYLKQHIVDNSNEIEKIYSLLS</sequence>
<gene>
    <name evidence="2" type="ORF">HMPREF9138_00374</name>
</gene>
<dbReference type="HOGENOM" id="CLU_009583_0_0_10"/>
<organism evidence="2 3">
    <name type="scientific">Prevotella histicola F0411</name>
    <dbReference type="NCBI Taxonomy" id="857291"/>
    <lineage>
        <taxon>Bacteria</taxon>
        <taxon>Pseudomonadati</taxon>
        <taxon>Bacteroidota</taxon>
        <taxon>Bacteroidia</taxon>
        <taxon>Bacteroidales</taxon>
        <taxon>Prevotellaceae</taxon>
        <taxon>Prevotella</taxon>
    </lineage>
</organism>
<dbReference type="GeneID" id="66731150"/>
<protein>
    <recommendedName>
        <fullName evidence="1">Glycosyl transferase family 1 domain-containing protein</fullName>
    </recommendedName>
</protein>
<dbReference type="InterPro" id="IPR001296">
    <property type="entry name" value="Glyco_trans_1"/>
</dbReference>
<dbReference type="GO" id="GO:0016757">
    <property type="term" value="F:glycosyltransferase activity"/>
    <property type="evidence" value="ECO:0007669"/>
    <property type="project" value="InterPro"/>
</dbReference>
<dbReference type="PATRIC" id="fig|857291.3.peg.369"/>
<evidence type="ECO:0000259" key="1">
    <source>
        <dbReference type="Pfam" id="PF00534"/>
    </source>
</evidence>
<dbReference type="SUPFAM" id="SSF53756">
    <property type="entry name" value="UDP-Glycosyltransferase/glycogen phosphorylase"/>
    <property type="match status" value="1"/>
</dbReference>
<evidence type="ECO:0000313" key="3">
    <source>
        <dbReference type="Proteomes" id="UP000004597"/>
    </source>
</evidence>
<dbReference type="Gene3D" id="3.40.50.2000">
    <property type="entry name" value="Glycogen Phosphorylase B"/>
    <property type="match status" value="2"/>
</dbReference>
<dbReference type="PANTHER" id="PTHR12526:SF630">
    <property type="entry name" value="GLYCOSYLTRANSFERASE"/>
    <property type="match status" value="1"/>
</dbReference>
<dbReference type="CDD" id="cd03811">
    <property type="entry name" value="GT4_GT28_WabH-like"/>
    <property type="match status" value="1"/>
</dbReference>
<keyword evidence="3" id="KW-1185">Reference proteome</keyword>
<proteinExistence type="predicted"/>
<evidence type="ECO:0000313" key="2">
    <source>
        <dbReference type="EMBL" id="EHG17046.1"/>
    </source>
</evidence>
<dbReference type="AlphaFoldDB" id="G6AE47"/>
<dbReference type="Proteomes" id="UP000004597">
    <property type="component" value="Unassembled WGS sequence"/>
</dbReference>